<keyword evidence="1 4" id="KW-0378">Hydrolase</keyword>
<dbReference type="InterPro" id="IPR029018">
    <property type="entry name" value="Hex-like_dom2"/>
</dbReference>
<evidence type="ECO:0000256" key="1">
    <source>
        <dbReference type="ARBA" id="ARBA00022801"/>
    </source>
</evidence>
<dbReference type="Gene3D" id="3.30.379.10">
    <property type="entry name" value="Chitobiase/beta-hexosaminidase domain 2-like"/>
    <property type="match status" value="1"/>
</dbReference>
<keyword evidence="5" id="KW-1185">Reference proteome</keyword>
<dbReference type="EMBL" id="JBELPZ010000002">
    <property type="protein sequence ID" value="MFL9843594.1"/>
    <property type="molecule type" value="Genomic_DNA"/>
</dbReference>
<protein>
    <submittedName>
        <fullName evidence="4">Glycosyl hydrolase 115 family protein</fullName>
    </submittedName>
</protein>
<gene>
    <name evidence="4" type="ORF">ABS766_04090</name>
</gene>
<dbReference type="InterPro" id="IPR031924">
    <property type="entry name" value="GH115"/>
</dbReference>
<dbReference type="PANTHER" id="PTHR37842">
    <property type="match status" value="1"/>
</dbReference>
<comment type="caution">
    <text evidence="4">The sequence shown here is derived from an EMBL/GenBank/DDBJ whole genome shotgun (WGS) entry which is preliminary data.</text>
</comment>
<dbReference type="PANTHER" id="PTHR37842:SF2">
    <property type="entry name" value="GYLCOSYL HYDROLASE 115 C-TERMINAL DOMAIN-CONTAINING PROTEIN"/>
    <property type="match status" value="1"/>
</dbReference>
<organism evidence="4 5">
    <name type="scientific">Flavobacterium rhizosphaerae</name>
    <dbReference type="NCBI Taxonomy" id="3163298"/>
    <lineage>
        <taxon>Bacteria</taxon>
        <taxon>Pseudomonadati</taxon>
        <taxon>Bacteroidota</taxon>
        <taxon>Flavobacteriia</taxon>
        <taxon>Flavobacteriales</taxon>
        <taxon>Flavobacteriaceae</taxon>
        <taxon>Flavobacterium</taxon>
    </lineage>
</organism>
<feature type="domain" description="Gylcosyl hydrolase 115 C-terminal" evidence="3">
    <location>
        <begin position="686"/>
        <end position="854"/>
    </location>
</feature>
<evidence type="ECO:0000313" key="5">
    <source>
        <dbReference type="Proteomes" id="UP001629156"/>
    </source>
</evidence>
<dbReference type="Gene3D" id="1.20.58.2150">
    <property type="match status" value="1"/>
</dbReference>
<dbReference type="RefSeq" id="WP_408083848.1">
    <property type="nucleotide sequence ID" value="NZ_JBELPZ010000002.1"/>
</dbReference>
<proteinExistence type="predicted"/>
<evidence type="ECO:0000259" key="2">
    <source>
        <dbReference type="Pfam" id="PF03648"/>
    </source>
</evidence>
<dbReference type="InterPro" id="IPR042301">
    <property type="entry name" value="GH115_sf"/>
</dbReference>
<evidence type="ECO:0000313" key="4">
    <source>
        <dbReference type="EMBL" id="MFL9843594.1"/>
    </source>
</evidence>
<dbReference type="Pfam" id="PF15979">
    <property type="entry name" value="Glyco_hydro_115"/>
    <property type="match status" value="1"/>
</dbReference>
<accession>A0ABW8YTS5</accession>
<dbReference type="Pfam" id="PF03648">
    <property type="entry name" value="Glyco_hydro_67N"/>
    <property type="match status" value="1"/>
</dbReference>
<sequence length="860" mass="98226">MFYTTSKNIFLLFFGFLYFNSIAQHLVTERNSGADFPIVSSAETATVMYDENDDSLIGIAANLFIDDVERVTGKRLNAVNKPGKNKNVIVIGSVEKSSLLQELVKNKKLDVTTLKGQWDGYYVTVVHKPFKGVSQALVIAGSNKRGAAYGALELSKQMGVSPLYWWGDVPVAKKKEVFVKNNLVMADAPKVKYRGIFINDEAPALSGWVQENYGKFNHEFYVKVFELILRNKGNYLWPAMWGRAFNDDDPVNPVLADKWGIVMGTSHHEPMQRAQTEWKRYGTGAWDYNKNEKELKAFWKKGIENMGNHESLVTIAMRGDGDEPMTEGTATELLERIVKDQREIIAEVTGKPAEETPQVWALYKEVQDYYDKGMRVPDDVTLLLADDNWGNIRKLPSLTEKKRKGGYGIYYHFDYVGGPRNYKWINTNNIARVYEQMHLAYEYDVKRIWIVNVGDIKPMEFPISFFLDYAWNPEKWTPDNLRDYYTEWAAAQFGSEYAEEIGAIIRDYGQISARRKPELVDSRTYSLTHYDEALRVVDEYKNLLHKAEGINLKLPDVYKDAYFQLVLHPVMATENLHRMYVAVALNHKYATENDSRANKYADMAKDLFKKDSAISYQYNKKLANGKWNHFMDQTHIGYKSWFDPKNDIMPEVTYVDTKMAAQPFTENTVTEKSSKIVATMDGELAFYEKNGYVSINAEHYTKANNTNGIEWKVIPDIGRTNSGITPFPVTASEQVPGDNSPYVAYDFYTYEDGTVNVGAYFSPTLNFHNTETGLRYAVSIDDEKPQIVGINGGDTGRIWNMWVANNIIVKDTSHKISKPGKHTVKIWMVDPGVVLQNIVINFGELEKSYLTPPETRVIKE</sequence>
<dbReference type="InterPro" id="IPR041437">
    <property type="entry name" value="GH115_C"/>
</dbReference>
<dbReference type="Proteomes" id="UP001629156">
    <property type="component" value="Unassembled WGS sequence"/>
</dbReference>
<evidence type="ECO:0000259" key="3">
    <source>
        <dbReference type="Pfam" id="PF17829"/>
    </source>
</evidence>
<feature type="domain" description="Alpha glucuronidase N-terminal" evidence="2">
    <location>
        <begin position="49"/>
        <end position="153"/>
    </location>
</feature>
<dbReference type="Gene3D" id="2.60.120.1620">
    <property type="match status" value="1"/>
</dbReference>
<dbReference type="Pfam" id="PF17829">
    <property type="entry name" value="GH115_C"/>
    <property type="match status" value="1"/>
</dbReference>
<reference evidence="4 5" key="1">
    <citation type="submission" date="2024-06" db="EMBL/GenBank/DDBJ databases">
        <authorList>
            <person name="Kaempfer P."/>
            <person name="Viver T."/>
        </authorList>
    </citation>
    <scope>NUCLEOTIDE SEQUENCE [LARGE SCALE GENOMIC DNA]</scope>
    <source>
        <strain evidence="4 5">ST-119</strain>
    </source>
</reference>
<dbReference type="SUPFAM" id="SSF55545">
    <property type="entry name" value="beta-N-acetylhexosaminidase-like domain"/>
    <property type="match status" value="1"/>
</dbReference>
<name>A0ABW8YTS5_9FLAO</name>
<dbReference type="Gene3D" id="3.20.20.520">
    <property type="entry name" value="Glycosyl hydrolase family 115"/>
    <property type="match status" value="1"/>
</dbReference>
<dbReference type="GO" id="GO:0016787">
    <property type="term" value="F:hydrolase activity"/>
    <property type="evidence" value="ECO:0007669"/>
    <property type="project" value="UniProtKB-KW"/>
</dbReference>
<dbReference type="InterPro" id="IPR005154">
    <property type="entry name" value="Glyco_hydro_67_aGlcAse_N"/>
</dbReference>